<evidence type="ECO:0000256" key="1">
    <source>
        <dbReference type="SAM" id="MobiDB-lite"/>
    </source>
</evidence>
<dbReference type="GO" id="GO:0046983">
    <property type="term" value="F:protein dimerization activity"/>
    <property type="evidence" value="ECO:0007669"/>
    <property type="project" value="InterPro"/>
</dbReference>
<dbReference type="GO" id="GO:0000977">
    <property type="term" value="F:RNA polymerase II transcription regulatory region sequence-specific DNA binding"/>
    <property type="evidence" value="ECO:0007669"/>
    <property type="project" value="TreeGrafter"/>
</dbReference>
<dbReference type="CDD" id="cd11418">
    <property type="entry name" value="bHLH_TS_ASCL"/>
    <property type="match status" value="1"/>
</dbReference>
<feature type="compositionally biased region" description="Low complexity" evidence="1">
    <location>
        <begin position="104"/>
        <end position="130"/>
    </location>
</feature>
<dbReference type="PANTHER" id="PTHR23349:SF111">
    <property type="entry name" value="BHLH DOMAIN-CONTAINING PROTEIN"/>
    <property type="match status" value="1"/>
</dbReference>
<evidence type="ECO:0000313" key="4">
    <source>
        <dbReference type="Proteomes" id="UP000035642"/>
    </source>
</evidence>
<accession>A0A0K0DLI5</accession>
<dbReference type="PROSITE" id="PS50888">
    <property type="entry name" value="BHLH"/>
    <property type="match status" value="1"/>
</dbReference>
<dbReference type="GO" id="GO:0000981">
    <property type="term" value="F:DNA-binding transcription factor activity, RNA polymerase II-specific"/>
    <property type="evidence" value="ECO:0007669"/>
    <property type="project" value="TreeGrafter"/>
</dbReference>
<dbReference type="Proteomes" id="UP000035642">
    <property type="component" value="Unassembled WGS sequence"/>
</dbReference>
<dbReference type="GO" id="GO:0032502">
    <property type="term" value="P:developmental process"/>
    <property type="evidence" value="ECO:0007669"/>
    <property type="project" value="TreeGrafter"/>
</dbReference>
<keyword evidence="2" id="KW-0732">Signal</keyword>
<dbReference type="STRING" id="6313.A0A0K0DLI5"/>
<evidence type="ECO:0000256" key="2">
    <source>
        <dbReference type="SAM" id="SignalP"/>
    </source>
</evidence>
<evidence type="ECO:0000313" key="5">
    <source>
        <dbReference type="WBParaSite" id="ACAC_0001246701-mRNA-1"/>
    </source>
</evidence>
<dbReference type="SUPFAM" id="SSF47459">
    <property type="entry name" value="HLH, helix-loop-helix DNA-binding domain"/>
    <property type="match status" value="1"/>
</dbReference>
<dbReference type="PANTHER" id="PTHR23349">
    <property type="entry name" value="BASIC HELIX-LOOP-HELIX TRANSCRIPTION FACTOR, TWIST"/>
    <property type="match status" value="1"/>
</dbReference>
<reference evidence="5" key="2">
    <citation type="submission" date="2017-02" db="UniProtKB">
        <authorList>
            <consortium name="WormBaseParasite"/>
        </authorList>
    </citation>
    <scope>IDENTIFICATION</scope>
</reference>
<keyword evidence="4" id="KW-1185">Reference proteome</keyword>
<feature type="region of interest" description="Disordered" evidence="1">
    <location>
        <begin position="104"/>
        <end position="142"/>
    </location>
</feature>
<sequence>MVILASFSFAVTATCILSDPHGQTWGLYPGELEMTQVNQGFNQLRLRVPRPHGSKHKLSKVETLREAARYIEQLHALLQQSNYTSPSQQQQRMLVQQQSYYSSTSTDVSPYYPSQVKSDFSPASSYYSDSSFEEQKYSQFMR</sequence>
<dbReference type="WBParaSite" id="ACAC_0001246701-mRNA-1">
    <property type="protein sequence ID" value="ACAC_0001246701-mRNA-1"/>
    <property type="gene ID" value="ACAC_0001246701"/>
</dbReference>
<organism evidence="4 5">
    <name type="scientific">Angiostrongylus cantonensis</name>
    <name type="common">Rat lungworm</name>
    <dbReference type="NCBI Taxonomy" id="6313"/>
    <lineage>
        <taxon>Eukaryota</taxon>
        <taxon>Metazoa</taxon>
        <taxon>Ecdysozoa</taxon>
        <taxon>Nematoda</taxon>
        <taxon>Chromadorea</taxon>
        <taxon>Rhabditida</taxon>
        <taxon>Rhabditina</taxon>
        <taxon>Rhabditomorpha</taxon>
        <taxon>Strongyloidea</taxon>
        <taxon>Metastrongylidae</taxon>
        <taxon>Angiostrongylus</taxon>
    </lineage>
</organism>
<dbReference type="AlphaFoldDB" id="A0A0K0DLI5"/>
<dbReference type="SMART" id="SM00353">
    <property type="entry name" value="HLH"/>
    <property type="match status" value="1"/>
</dbReference>
<feature type="chain" id="PRO_5005326811" evidence="2">
    <location>
        <begin position="19"/>
        <end position="142"/>
    </location>
</feature>
<proteinExistence type="predicted"/>
<protein>
    <submittedName>
        <fullName evidence="5">BHLH domain-containing protein</fullName>
    </submittedName>
</protein>
<reference evidence="4" key="1">
    <citation type="submission" date="2012-09" db="EMBL/GenBank/DDBJ databases">
        <authorList>
            <person name="Martin A.A."/>
        </authorList>
    </citation>
    <scope>NUCLEOTIDE SEQUENCE</scope>
</reference>
<feature type="domain" description="BHLH" evidence="3">
    <location>
        <begin position="21"/>
        <end position="74"/>
    </location>
</feature>
<dbReference type="InterPro" id="IPR011598">
    <property type="entry name" value="bHLH_dom"/>
</dbReference>
<dbReference type="InterPro" id="IPR050283">
    <property type="entry name" value="E-box_TF_Regulators"/>
</dbReference>
<name>A0A0K0DLI5_ANGCA</name>
<dbReference type="Gene3D" id="4.10.280.10">
    <property type="entry name" value="Helix-loop-helix DNA-binding domain"/>
    <property type="match status" value="1"/>
</dbReference>
<dbReference type="Pfam" id="PF00010">
    <property type="entry name" value="HLH"/>
    <property type="match status" value="1"/>
</dbReference>
<dbReference type="InterPro" id="IPR036638">
    <property type="entry name" value="HLH_DNA-bd_sf"/>
</dbReference>
<feature type="signal peptide" evidence="2">
    <location>
        <begin position="1"/>
        <end position="18"/>
    </location>
</feature>
<evidence type="ECO:0000259" key="3">
    <source>
        <dbReference type="PROSITE" id="PS50888"/>
    </source>
</evidence>